<evidence type="ECO:0000313" key="1">
    <source>
        <dbReference type="EMBL" id="GAA4387237.1"/>
    </source>
</evidence>
<protein>
    <submittedName>
        <fullName evidence="1">Uncharacterized protein</fullName>
    </submittedName>
</protein>
<dbReference type="EMBL" id="BAABHA010000010">
    <property type="protein sequence ID" value="GAA4387237.1"/>
    <property type="molecule type" value="Genomic_DNA"/>
</dbReference>
<accession>A0ABP8J9F7</accession>
<keyword evidence="2" id="KW-1185">Reference proteome</keyword>
<gene>
    <name evidence="1" type="ORF">GCM10023186_32700</name>
</gene>
<proteinExistence type="predicted"/>
<sequence>MWGSGLGPAGSVVPVGEGVSVSQAVSDKQATASIATWNGSVFIAEKQDKKEWESRALGLSPRPEPLRMRRQRWEPQCAAKFPLARWGHNHM</sequence>
<reference evidence="2" key="1">
    <citation type="journal article" date="2019" name="Int. J. Syst. Evol. Microbiol.">
        <title>The Global Catalogue of Microorganisms (GCM) 10K type strain sequencing project: providing services to taxonomists for standard genome sequencing and annotation.</title>
        <authorList>
            <consortium name="The Broad Institute Genomics Platform"/>
            <consortium name="The Broad Institute Genome Sequencing Center for Infectious Disease"/>
            <person name="Wu L."/>
            <person name="Ma J."/>
        </authorList>
    </citation>
    <scope>NUCLEOTIDE SEQUENCE [LARGE SCALE GENOMIC DNA]</scope>
    <source>
        <strain evidence="2">JCM 17924</strain>
    </source>
</reference>
<name>A0ABP8J9F7_9BACT</name>
<organism evidence="1 2">
    <name type="scientific">Hymenobacter koreensis</name>
    <dbReference type="NCBI Taxonomy" id="1084523"/>
    <lineage>
        <taxon>Bacteria</taxon>
        <taxon>Pseudomonadati</taxon>
        <taxon>Bacteroidota</taxon>
        <taxon>Cytophagia</taxon>
        <taxon>Cytophagales</taxon>
        <taxon>Hymenobacteraceae</taxon>
        <taxon>Hymenobacter</taxon>
    </lineage>
</organism>
<evidence type="ECO:0000313" key="2">
    <source>
        <dbReference type="Proteomes" id="UP001500454"/>
    </source>
</evidence>
<comment type="caution">
    <text evidence="1">The sequence shown here is derived from an EMBL/GenBank/DDBJ whole genome shotgun (WGS) entry which is preliminary data.</text>
</comment>
<dbReference type="Proteomes" id="UP001500454">
    <property type="component" value="Unassembled WGS sequence"/>
</dbReference>